<organism evidence="2 3">
    <name type="scientific">Mycobacterium kyorinense</name>
    <dbReference type="NCBI Taxonomy" id="487514"/>
    <lineage>
        <taxon>Bacteria</taxon>
        <taxon>Bacillati</taxon>
        <taxon>Actinomycetota</taxon>
        <taxon>Actinomycetes</taxon>
        <taxon>Mycobacteriales</taxon>
        <taxon>Mycobacteriaceae</taxon>
        <taxon>Mycobacterium</taxon>
    </lineage>
</organism>
<evidence type="ECO:0000313" key="2">
    <source>
        <dbReference type="EMBL" id="ORW02983.1"/>
    </source>
</evidence>
<dbReference type="AlphaFoldDB" id="A0A1X1XVU8"/>
<reference evidence="2 3" key="1">
    <citation type="submission" date="2016-01" db="EMBL/GenBank/DDBJ databases">
        <title>The new phylogeny of the genus Mycobacterium.</title>
        <authorList>
            <person name="Tarcisio F."/>
            <person name="Conor M."/>
            <person name="Antonella G."/>
            <person name="Elisabetta G."/>
            <person name="Giulia F.S."/>
            <person name="Sara T."/>
            <person name="Anna F."/>
            <person name="Clotilde B."/>
            <person name="Roberto B."/>
            <person name="Veronica D.S."/>
            <person name="Fabio R."/>
            <person name="Monica P."/>
            <person name="Olivier J."/>
            <person name="Enrico T."/>
            <person name="Nicola S."/>
        </authorList>
    </citation>
    <scope>NUCLEOTIDE SEQUENCE [LARGE SCALE GENOMIC DNA]</scope>
    <source>
        <strain evidence="2 3">DSM 45166</strain>
    </source>
</reference>
<sequence>MRSFRVFNNIDRVDVEWMILGLRWRLPAMVALISTIFAGLIVYMVSNAWVAVPVGLILAFGVLHIVRWINGMDPQGVLHEFTQLGLILRTTRRPVINNTGRR</sequence>
<accession>A0A1X1XVU8</accession>
<gene>
    <name evidence="2" type="ORF">AWC14_00425</name>
</gene>
<comment type="caution">
    <text evidence="2">The sequence shown here is derived from an EMBL/GenBank/DDBJ whole genome shotgun (WGS) entry which is preliminary data.</text>
</comment>
<dbReference type="Proteomes" id="UP000193487">
    <property type="component" value="Unassembled WGS sequence"/>
</dbReference>
<keyword evidence="1" id="KW-1133">Transmembrane helix</keyword>
<evidence type="ECO:0000313" key="3">
    <source>
        <dbReference type="Proteomes" id="UP000193487"/>
    </source>
</evidence>
<evidence type="ECO:0000256" key="1">
    <source>
        <dbReference type="SAM" id="Phobius"/>
    </source>
</evidence>
<keyword evidence="1" id="KW-0472">Membrane</keyword>
<feature type="transmembrane region" description="Helical" evidence="1">
    <location>
        <begin position="26"/>
        <end position="44"/>
    </location>
</feature>
<keyword evidence="1" id="KW-0812">Transmembrane</keyword>
<protein>
    <submittedName>
        <fullName evidence="2">Uncharacterized protein</fullName>
    </submittedName>
</protein>
<proteinExistence type="predicted"/>
<dbReference type="EMBL" id="LQPE01000126">
    <property type="protein sequence ID" value="ORW02983.1"/>
    <property type="molecule type" value="Genomic_DNA"/>
</dbReference>
<dbReference type="RefSeq" id="WP_083071815.1">
    <property type="nucleotide sequence ID" value="NZ_LQPE01000126.1"/>
</dbReference>
<feature type="transmembrane region" description="Helical" evidence="1">
    <location>
        <begin position="50"/>
        <end position="69"/>
    </location>
</feature>
<name>A0A1X1XVU8_9MYCO</name>
<keyword evidence="3" id="KW-1185">Reference proteome</keyword>
<dbReference type="OrthoDB" id="4744505at2"/>